<dbReference type="CDD" id="cd11033">
    <property type="entry name" value="CYP142-like"/>
    <property type="match status" value="1"/>
</dbReference>
<dbReference type="PRINTS" id="PR00359">
    <property type="entry name" value="BP450"/>
</dbReference>
<dbReference type="Gene3D" id="1.10.630.10">
    <property type="entry name" value="Cytochrome P450"/>
    <property type="match status" value="1"/>
</dbReference>
<name>A0A9Q2PG78_RHOHA</name>
<dbReference type="AlphaFoldDB" id="A0A9Q2PG78"/>
<dbReference type="Pfam" id="PF00067">
    <property type="entry name" value="p450"/>
    <property type="match status" value="1"/>
</dbReference>
<dbReference type="EMBL" id="WUXR01000028">
    <property type="protein sequence ID" value="MBM4568897.1"/>
    <property type="molecule type" value="Genomic_DNA"/>
</dbReference>
<dbReference type="PANTHER" id="PTHR46696">
    <property type="entry name" value="P450, PUTATIVE (EUROFUNG)-RELATED"/>
    <property type="match status" value="1"/>
</dbReference>
<dbReference type="GO" id="GO:0020037">
    <property type="term" value="F:heme binding"/>
    <property type="evidence" value="ECO:0007669"/>
    <property type="project" value="InterPro"/>
</dbReference>
<sequence length="418" mass="46433">MAVPEGIDVTDASTFENGIPHDLFAELRRTDPIWWNPQRRGAAGYDDEGFWVVSTHELVQDVSRRNDVFSSWENTVMVRNADDAPREQIEAQRATMLNKDEPEHSALRRIVTRGFTPRAVSGLRSALAARAQDIARTAAGLGRGNFVEEAACELPLQAIADLLGVPQEDRRKLFDWSNRMTGRDDPDAHGDPLVAVGEIAGYAYALATERRENPADDIVTKLVQAQVDDGALTPEEFAYFVILLVVAGSETTRNSITHGLMAFLDNPEQWELYKRERPSTAVDEIIRWASPVLSFQRTATCDTELGGRTVRKGDRVVMLYASANYDETVFDEPRRFDITRSPNPHLAFGGTGAHYCLGANLARLEVELMFAAIADHLPDITILGPPTRMRSAWLNSIKALPVDYGTCPGRCRSRRVAP</sequence>
<evidence type="ECO:0000256" key="7">
    <source>
        <dbReference type="ARBA" id="ARBA00023033"/>
    </source>
</evidence>
<organism evidence="9 10">
    <name type="scientific">Rhodococcus hoagii</name>
    <name type="common">Corynebacterium equii</name>
    <dbReference type="NCBI Taxonomy" id="43767"/>
    <lineage>
        <taxon>Bacteria</taxon>
        <taxon>Bacillati</taxon>
        <taxon>Actinomycetota</taxon>
        <taxon>Actinomycetes</taxon>
        <taxon>Mycobacteriales</taxon>
        <taxon>Nocardiaceae</taxon>
        <taxon>Prescottella</taxon>
    </lineage>
</organism>
<keyword evidence="4" id="KW-0479">Metal-binding</keyword>
<gene>
    <name evidence="8" type="ORF">GS441_26875</name>
    <name evidence="9" type="ORF">GS441_26880</name>
</gene>
<dbReference type="GO" id="GO:0008395">
    <property type="term" value="F:steroid hydroxylase activity"/>
    <property type="evidence" value="ECO:0007669"/>
    <property type="project" value="TreeGrafter"/>
</dbReference>
<evidence type="ECO:0000256" key="2">
    <source>
        <dbReference type="ARBA" id="ARBA00010617"/>
    </source>
</evidence>
<dbReference type="GO" id="GO:0005506">
    <property type="term" value="F:iron ion binding"/>
    <property type="evidence" value="ECO:0007669"/>
    <property type="project" value="InterPro"/>
</dbReference>
<accession>A0A9Q2PG78</accession>
<evidence type="ECO:0000256" key="4">
    <source>
        <dbReference type="ARBA" id="ARBA00022723"/>
    </source>
</evidence>
<protein>
    <submittedName>
        <fullName evidence="9">Cytochrome P450</fullName>
    </submittedName>
</protein>
<dbReference type="FunFam" id="1.10.630.10:FF:000018">
    <property type="entry name" value="Cytochrome P450 monooxygenase"/>
    <property type="match status" value="1"/>
</dbReference>
<evidence type="ECO:0000256" key="6">
    <source>
        <dbReference type="ARBA" id="ARBA00023004"/>
    </source>
</evidence>
<dbReference type="InterPro" id="IPR036396">
    <property type="entry name" value="Cyt_P450_sf"/>
</dbReference>
<reference evidence="9" key="1">
    <citation type="submission" date="2019-11" db="EMBL/GenBank/DDBJ databases">
        <title>Spread of Macrolides and rifampicin resistant Rhodococcus equi in clinical isolates in the USA.</title>
        <authorList>
            <person name="Alvarez-Narvaez S."/>
            <person name="Huber L."/>
            <person name="Cohen N.D."/>
            <person name="Slovis N."/>
            <person name="Greiter M."/>
            <person name="Giguere S."/>
            <person name="Hart K."/>
        </authorList>
    </citation>
    <scope>NUCLEOTIDE SEQUENCE</scope>
    <source>
        <strain evidence="9">Lh_17</strain>
    </source>
</reference>
<keyword evidence="3" id="KW-0349">Heme</keyword>
<dbReference type="GO" id="GO:0036199">
    <property type="term" value="F:cholest-4-en-3-one 26-monooxygenase activity"/>
    <property type="evidence" value="ECO:0007669"/>
    <property type="project" value="TreeGrafter"/>
</dbReference>
<evidence type="ECO:0000313" key="8">
    <source>
        <dbReference type="EMBL" id="MBM4568896.1"/>
    </source>
</evidence>
<proteinExistence type="inferred from homology"/>
<keyword evidence="7" id="KW-0503">Monooxygenase</keyword>
<dbReference type="InterPro" id="IPR002397">
    <property type="entry name" value="Cyt_P450_B"/>
</dbReference>
<evidence type="ECO:0000256" key="1">
    <source>
        <dbReference type="ARBA" id="ARBA00001971"/>
    </source>
</evidence>
<dbReference type="GO" id="GO:0006707">
    <property type="term" value="P:cholesterol catabolic process"/>
    <property type="evidence" value="ECO:0007669"/>
    <property type="project" value="TreeGrafter"/>
</dbReference>
<dbReference type="EMBL" id="WUXR01000028">
    <property type="protein sequence ID" value="MBM4568896.1"/>
    <property type="molecule type" value="Genomic_DNA"/>
</dbReference>
<evidence type="ECO:0000313" key="10">
    <source>
        <dbReference type="Proteomes" id="UP000808906"/>
    </source>
</evidence>
<keyword evidence="5" id="KW-0560">Oxidoreductase</keyword>
<comment type="similarity">
    <text evidence="2">Belongs to the cytochrome P450 family.</text>
</comment>
<comment type="cofactor">
    <cofactor evidence="1">
        <name>heme</name>
        <dbReference type="ChEBI" id="CHEBI:30413"/>
    </cofactor>
</comment>
<evidence type="ECO:0000313" key="9">
    <source>
        <dbReference type="EMBL" id="MBM4568897.1"/>
    </source>
</evidence>
<dbReference type="SUPFAM" id="SSF48264">
    <property type="entry name" value="Cytochrome P450"/>
    <property type="match status" value="1"/>
</dbReference>
<comment type="caution">
    <text evidence="9">The sequence shown here is derived from an EMBL/GenBank/DDBJ whole genome shotgun (WGS) entry which is preliminary data.</text>
</comment>
<dbReference type="InterPro" id="IPR001128">
    <property type="entry name" value="Cyt_P450"/>
</dbReference>
<evidence type="ECO:0000256" key="5">
    <source>
        <dbReference type="ARBA" id="ARBA00023002"/>
    </source>
</evidence>
<dbReference type="PANTHER" id="PTHR46696:SF4">
    <property type="entry name" value="BIOTIN BIOSYNTHESIS CYTOCHROME P450"/>
    <property type="match status" value="1"/>
</dbReference>
<keyword evidence="6" id="KW-0408">Iron</keyword>
<dbReference type="Proteomes" id="UP000808906">
    <property type="component" value="Unassembled WGS sequence"/>
</dbReference>
<evidence type="ECO:0000256" key="3">
    <source>
        <dbReference type="ARBA" id="ARBA00022617"/>
    </source>
</evidence>